<dbReference type="OrthoDB" id="6614204at2"/>
<evidence type="ECO:0000313" key="3">
    <source>
        <dbReference type="Proteomes" id="UP000199187"/>
    </source>
</evidence>
<sequence>MMKYIKRSLTLSTVVAEKIKTTDPERLEKLKDRLKDRLGVPAGWHMMGLPLIASMILAVFSFALPQPFIWLAIFSWLSLPHYAVMAAVIPVSLLYSTIIIIAMVFISRGFLSAMKIYLCTLFVTSLVAMIFFLTAFIPALFGAERQLWFVISSLLGLIFIGCSVKCLNSAMFFRTNALYLHNRVWRKQLNIQRQNILLSKR</sequence>
<keyword evidence="3" id="KW-1185">Reference proteome</keyword>
<keyword evidence="1" id="KW-0472">Membrane</keyword>
<accession>A0A1I6ZT55</accession>
<feature type="transmembrane region" description="Helical" evidence="1">
    <location>
        <begin position="38"/>
        <end position="62"/>
    </location>
</feature>
<feature type="transmembrane region" description="Helical" evidence="1">
    <location>
        <begin position="118"/>
        <end position="141"/>
    </location>
</feature>
<feature type="transmembrane region" description="Helical" evidence="1">
    <location>
        <begin position="82"/>
        <end position="106"/>
    </location>
</feature>
<proteinExistence type="predicted"/>
<feature type="transmembrane region" description="Helical" evidence="1">
    <location>
        <begin position="147"/>
        <end position="167"/>
    </location>
</feature>
<gene>
    <name evidence="2" type="ORF">SAMN05192562_1011349</name>
</gene>
<keyword evidence="1" id="KW-0812">Transmembrane</keyword>
<evidence type="ECO:0000256" key="1">
    <source>
        <dbReference type="SAM" id="Phobius"/>
    </source>
</evidence>
<keyword evidence="1" id="KW-1133">Transmembrane helix</keyword>
<protein>
    <submittedName>
        <fullName evidence="2">Uncharacterized protein</fullName>
    </submittedName>
</protein>
<organism evidence="2 3">
    <name type="scientific">Kosakonia arachidis</name>
    <dbReference type="NCBI Taxonomy" id="551989"/>
    <lineage>
        <taxon>Bacteria</taxon>
        <taxon>Pseudomonadati</taxon>
        <taxon>Pseudomonadota</taxon>
        <taxon>Gammaproteobacteria</taxon>
        <taxon>Enterobacterales</taxon>
        <taxon>Enterobacteriaceae</taxon>
        <taxon>Kosakonia</taxon>
    </lineage>
</organism>
<dbReference type="Proteomes" id="UP000199187">
    <property type="component" value="Unassembled WGS sequence"/>
</dbReference>
<name>A0A1I6ZT55_9ENTR</name>
<evidence type="ECO:0000313" key="2">
    <source>
        <dbReference type="EMBL" id="SFT65870.1"/>
    </source>
</evidence>
<dbReference type="AlphaFoldDB" id="A0A1I6ZT55"/>
<dbReference type="RefSeq" id="WP_090120288.1">
    <property type="nucleotide sequence ID" value="NZ_CP045300.1"/>
</dbReference>
<reference evidence="3" key="1">
    <citation type="submission" date="2016-10" db="EMBL/GenBank/DDBJ databases">
        <authorList>
            <person name="Varghese N."/>
            <person name="Submissions S."/>
        </authorList>
    </citation>
    <scope>NUCLEOTIDE SEQUENCE [LARGE SCALE GENOMIC DNA]</scope>
    <source>
        <strain evidence="3">Ah-143</strain>
    </source>
</reference>
<dbReference type="EMBL" id="FPAU01000001">
    <property type="protein sequence ID" value="SFT65870.1"/>
    <property type="molecule type" value="Genomic_DNA"/>
</dbReference>